<dbReference type="PANTHER" id="PTHR42852">
    <property type="entry name" value="THIOL:DISULFIDE INTERCHANGE PROTEIN DSBE"/>
    <property type="match status" value="1"/>
</dbReference>
<dbReference type="OrthoDB" id="1099669at2"/>
<organism evidence="2 3">
    <name type="scientific">Echinicola vietnamensis (strain DSM 17526 / LMG 23754 / KMM 6221)</name>
    <dbReference type="NCBI Taxonomy" id="926556"/>
    <lineage>
        <taxon>Bacteria</taxon>
        <taxon>Pseudomonadati</taxon>
        <taxon>Bacteroidota</taxon>
        <taxon>Cytophagia</taxon>
        <taxon>Cytophagales</taxon>
        <taxon>Cyclobacteriaceae</taxon>
        <taxon>Echinicola</taxon>
    </lineage>
</organism>
<dbReference type="HOGENOM" id="CLU_751504_0_0_10"/>
<dbReference type="Proteomes" id="UP000010796">
    <property type="component" value="Chromosome"/>
</dbReference>
<dbReference type="eggNOG" id="COG1225">
    <property type="taxonomic scope" value="Bacteria"/>
</dbReference>
<dbReference type="GO" id="GO:0016491">
    <property type="term" value="F:oxidoreductase activity"/>
    <property type="evidence" value="ECO:0007669"/>
    <property type="project" value="InterPro"/>
</dbReference>
<dbReference type="SUPFAM" id="SSF52833">
    <property type="entry name" value="Thioredoxin-like"/>
    <property type="match status" value="1"/>
</dbReference>
<dbReference type="PANTHER" id="PTHR42852:SF13">
    <property type="entry name" value="PROTEIN DIPZ"/>
    <property type="match status" value="1"/>
</dbReference>
<accession>L0G620</accession>
<proteinExistence type="predicted"/>
<dbReference type="InterPro" id="IPR036249">
    <property type="entry name" value="Thioredoxin-like_sf"/>
</dbReference>
<name>L0G620_ECHVK</name>
<dbReference type="InterPro" id="IPR000866">
    <property type="entry name" value="AhpC/TSA"/>
</dbReference>
<dbReference type="GO" id="GO:0016209">
    <property type="term" value="F:antioxidant activity"/>
    <property type="evidence" value="ECO:0007669"/>
    <property type="project" value="InterPro"/>
</dbReference>
<dbReference type="PROSITE" id="PS51257">
    <property type="entry name" value="PROKAR_LIPOPROTEIN"/>
    <property type="match status" value="1"/>
</dbReference>
<reference evidence="3" key="1">
    <citation type="submission" date="2012-02" db="EMBL/GenBank/DDBJ databases">
        <title>The complete genome of Echinicola vietnamensis DSM 17526.</title>
        <authorList>
            <person name="Lucas S."/>
            <person name="Copeland A."/>
            <person name="Lapidus A."/>
            <person name="Glavina del Rio T."/>
            <person name="Dalin E."/>
            <person name="Tice H."/>
            <person name="Bruce D."/>
            <person name="Goodwin L."/>
            <person name="Pitluck S."/>
            <person name="Peters L."/>
            <person name="Ovchinnikova G."/>
            <person name="Teshima H."/>
            <person name="Kyrpides N."/>
            <person name="Mavromatis K."/>
            <person name="Ivanova N."/>
            <person name="Brettin T."/>
            <person name="Detter J.C."/>
            <person name="Han C."/>
            <person name="Larimer F."/>
            <person name="Land M."/>
            <person name="Hauser L."/>
            <person name="Markowitz V."/>
            <person name="Cheng J.-F."/>
            <person name="Hugenholtz P."/>
            <person name="Woyke T."/>
            <person name="Wu D."/>
            <person name="Brambilla E."/>
            <person name="Klenk H.-P."/>
            <person name="Eisen J.A."/>
        </authorList>
    </citation>
    <scope>NUCLEOTIDE SEQUENCE [LARGE SCALE GENOMIC DNA]</scope>
    <source>
        <strain evidence="3">DSM 17526 / LMG 23754 / KMM 6221</strain>
    </source>
</reference>
<dbReference type="PROSITE" id="PS51352">
    <property type="entry name" value="THIOREDOXIN_2"/>
    <property type="match status" value="1"/>
</dbReference>
<dbReference type="InterPro" id="IPR013766">
    <property type="entry name" value="Thioredoxin_domain"/>
</dbReference>
<dbReference type="Gene3D" id="3.40.30.10">
    <property type="entry name" value="Glutaredoxin"/>
    <property type="match status" value="1"/>
</dbReference>
<protein>
    <submittedName>
        <fullName evidence="2">Peroxiredoxin</fullName>
    </submittedName>
</protein>
<evidence type="ECO:0000259" key="1">
    <source>
        <dbReference type="PROSITE" id="PS51352"/>
    </source>
</evidence>
<dbReference type="CDD" id="cd02966">
    <property type="entry name" value="TlpA_like_family"/>
    <property type="match status" value="1"/>
</dbReference>
<dbReference type="Pfam" id="PF00578">
    <property type="entry name" value="AhpC-TSA"/>
    <property type="match status" value="1"/>
</dbReference>
<gene>
    <name evidence="2" type="ordered locus">Echvi_4570</name>
</gene>
<dbReference type="PATRIC" id="fig|926556.3.peg.4832"/>
<evidence type="ECO:0000313" key="3">
    <source>
        <dbReference type="Proteomes" id="UP000010796"/>
    </source>
</evidence>
<sequence length="369" mass="42735">MARYCLTISLAVFLLSCAEKPSPQAILEQAKTMMAARQTIHHTSVYHWENALDEMDTFQYDLQFLKKDNEYFDYDYIAKGAHYDVIYINDEFKIINHRDSTVEVFPPSRLENNIDRIRNTMALAFNPVLLLQQDHWTYLRDTTVDGAVYHDYYEVEMDTVIDGKKIHLQRHLFINPATKTPAFFSNRLYHNGSRSQLINAYFADYDFGDAQEALTYLPPRNYLSISGKDKNQDKRMMLKAGDMAPDFELSTLDGKSFKLSDMRGQKVLLDFSMINCGWCNIALEHFTRQDFRFRPDIKPIYINPVDPEEDVKKYQSLKNIPFPIIAGAETVGKAYGVSGYPSFFLIDEKGIIEKAFAGYDRALVMEWGQ</sequence>
<evidence type="ECO:0000313" key="2">
    <source>
        <dbReference type="EMBL" id="AGA80743.1"/>
    </source>
</evidence>
<dbReference type="AlphaFoldDB" id="L0G620"/>
<dbReference type="RefSeq" id="WP_015268265.1">
    <property type="nucleotide sequence ID" value="NC_019904.1"/>
</dbReference>
<dbReference type="KEGG" id="evi:Echvi_4570"/>
<dbReference type="InterPro" id="IPR050553">
    <property type="entry name" value="Thioredoxin_ResA/DsbE_sf"/>
</dbReference>
<dbReference type="EMBL" id="CP003346">
    <property type="protein sequence ID" value="AGA80743.1"/>
    <property type="molecule type" value="Genomic_DNA"/>
</dbReference>
<dbReference type="STRING" id="926556.Echvi_4570"/>
<feature type="domain" description="Thioredoxin" evidence="1">
    <location>
        <begin position="238"/>
        <end position="369"/>
    </location>
</feature>
<keyword evidence="3" id="KW-1185">Reference proteome</keyword>